<dbReference type="OrthoDB" id="4730534at2"/>
<dbReference type="KEGG" id="nod:FOH10_30020"/>
<dbReference type="STRING" id="1406858.GCA_000710895_00286"/>
<dbReference type="Pfam" id="PF03364">
    <property type="entry name" value="Polyketide_cyc"/>
    <property type="match status" value="1"/>
</dbReference>
<dbReference type="PANTHER" id="PTHR39683">
    <property type="entry name" value="CONSERVED PROTEIN TB16.3"/>
    <property type="match status" value="1"/>
</dbReference>
<dbReference type="GeneID" id="80336597"/>
<accession>A0A378YFE5</accession>
<dbReference type="EMBL" id="CP041695">
    <property type="protein sequence ID" value="QDP82343.1"/>
    <property type="molecule type" value="Genomic_DNA"/>
</dbReference>
<dbReference type="EMBL" id="UGRY01000002">
    <property type="protein sequence ID" value="SUA75260.1"/>
    <property type="molecule type" value="Genomic_DNA"/>
</dbReference>
<protein>
    <submittedName>
        <fullName evidence="3">Polyketide cyclase / dehydrase and lipid transport</fullName>
    </submittedName>
</protein>
<dbReference type="SUPFAM" id="SSF55961">
    <property type="entry name" value="Bet v1-like"/>
    <property type="match status" value="1"/>
</dbReference>
<evidence type="ECO:0000313" key="5">
    <source>
        <dbReference type="Proteomes" id="UP000317039"/>
    </source>
</evidence>
<sequence>MRTKTDHRFVVDVDPEQVMEALLTVERLPDWSPSHQDVRVATRDSYGRPKRVYVSANLMGRPDRQVVEYTCTQDRIEWKVTESSAGAGGKGWFEIADTEDGTEVWYHSEIRLPIPVPGMLLKRTANRESETLVENFIAYIEDYAGIEPEAEPEPYPEGAYEPRGYAGPLYGGSFEPGLA</sequence>
<dbReference type="Proteomes" id="UP000317039">
    <property type="component" value="Chromosome"/>
</dbReference>
<reference evidence="3 4" key="1">
    <citation type="submission" date="2018-06" db="EMBL/GenBank/DDBJ databases">
        <authorList>
            <consortium name="Pathogen Informatics"/>
            <person name="Doyle S."/>
        </authorList>
    </citation>
    <scope>NUCLEOTIDE SEQUENCE [LARGE SCALE GENOMIC DNA]</scope>
    <source>
        <strain evidence="3 4">NCTC1934</strain>
    </source>
</reference>
<dbReference type="AlphaFoldDB" id="A0A378YFE5"/>
<evidence type="ECO:0000313" key="3">
    <source>
        <dbReference type="EMBL" id="SUA75260.1"/>
    </source>
</evidence>
<keyword evidence="4" id="KW-1185">Reference proteome</keyword>
<organism evidence="3 4">
    <name type="scientific">Nocardia otitidiscaviarum</name>
    <dbReference type="NCBI Taxonomy" id="1823"/>
    <lineage>
        <taxon>Bacteria</taxon>
        <taxon>Bacillati</taxon>
        <taxon>Actinomycetota</taxon>
        <taxon>Actinomycetes</taxon>
        <taxon>Mycobacteriales</taxon>
        <taxon>Nocardiaceae</taxon>
        <taxon>Nocardia</taxon>
    </lineage>
</organism>
<dbReference type="InterPro" id="IPR005031">
    <property type="entry name" value="COQ10_START"/>
</dbReference>
<proteinExistence type="predicted"/>
<name>A0A378YFE5_9NOCA</name>
<evidence type="ECO:0000313" key="4">
    <source>
        <dbReference type="Proteomes" id="UP000255467"/>
    </source>
</evidence>
<reference evidence="2 5" key="2">
    <citation type="submission" date="2019-07" db="EMBL/GenBank/DDBJ databases">
        <title>Complete Genome Sequence and Methylome Analysis of Nocardia otitidis-caviarum NEB252.</title>
        <authorList>
            <person name="Fomenkov A."/>
            <person name="Anton B.P."/>
            <person name="Vincze T."/>
            <person name="Roberts R.J."/>
        </authorList>
    </citation>
    <scope>NUCLEOTIDE SEQUENCE [LARGE SCALE GENOMIC DNA]</scope>
    <source>
        <strain evidence="2 5">NEB252</strain>
    </source>
</reference>
<dbReference type="PANTHER" id="PTHR39683:SF4">
    <property type="entry name" value="COENZYME Q-BINDING PROTEIN COQ10 START DOMAIN-CONTAINING PROTEIN"/>
    <property type="match status" value="1"/>
</dbReference>
<gene>
    <name evidence="2" type="ORF">FOH10_30020</name>
    <name evidence="3" type="ORF">NCTC1934_01991</name>
</gene>
<dbReference type="Gene3D" id="3.30.530.20">
    <property type="match status" value="1"/>
</dbReference>
<evidence type="ECO:0000313" key="2">
    <source>
        <dbReference type="EMBL" id="QDP82343.1"/>
    </source>
</evidence>
<evidence type="ECO:0000259" key="1">
    <source>
        <dbReference type="Pfam" id="PF03364"/>
    </source>
</evidence>
<feature type="domain" description="Coenzyme Q-binding protein COQ10 START" evidence="1">
    <location>
        <begin position="11"/>
        <end position="136"/>
    </location>
</feature>
<dbReference type="RefSeq" id="WP_081592163.1">
    <property type="nucleotide sequence ID" value="NZ_CP041695.1"/>
</dbReference>
<dbReference type="Proteomes" id="UP000255467">
    <property type="component" value="Unassembled WGS sequence"/>
</dbReference>
<dbReference type="InterPro" id="IPR023393">
    <property type="entry name" value="START-like_dom_sf"/>
</dbReference>